<accession>A0AAP0B4N9</accession>
<dbReference type="EMBL" id="JBBWWQ010000015">
    <property type="protein sequence ID" value="KAK8928177.1"/>
    <property type="molecule type" value="Genomic_DNA"/>
</dbReference>
<organism evidence="7 8">
    <name type="scientific">Platanthera zijinensis</name>
    <dbReference type="NCBI Taxonomy" id="2320716"/>
    <lineage>
        <taxon>Eukaryota</taxon>
        <taxon>Viridiplantae</taxon>
        <taxon>Streptophyta</taxon>
        <taxon>Embryophyta</taxon>
        <taxon>Tracheophyta</taxon>
        <taxon>Spermatophyta</taxon>
        <taxon>Magnoliopsida</taxon>
        <taxon>Liliopsida</taxon>
        <taxon>Asparagales</taxon>
        <taxon>Orchidaceae</taxon>
        <taxon>Orchidoideae</taxon>
        <taxon>Orchideae</taxon>
        <taxon>Orchidinae</taxon>
        <taxon>Platanthera</taxon>
    </lineage>
</organism>
<dbReference type="InterPro" id="IPR003613">
    <property type="entry name" value="Ubox_domain"/>
</dbReference>
<evidence type="ECO:0000313" key="7">
    <source>
        <dbReference type="EMBL" id="KAK8928177.1"/>
    </source>
</evidence>
<sequence length="403" mass="44745">MEEVEIPSYYLCPISLEIMRDPVTLPTGITFDRDSIEKWLFSDQKNRTCPVTKQPLPDSDICTPNHTLLRLIQAWCVANAASGVHRIPTPRAPIDRNQISKLLQEAKQSTANHLPFLQKLQQIISCGEASRRCIEASEAVDFLASLVEDYSETRECDEALAVLHSLRISEQRLRSLITSRTGLIGSLFAALRLWSYRSRSYAAVLLKSTISLVSPIGLASLEEEQLHDVVEIIRDWVSNQATKAALQVLIELFSWGRNRVKAVNAGAVHVLVNLLLEDREKRECELALVALDKLCACAEGRAELVGHAAGVAVVSKKILRVSGVASERAVRIVEKVSKLSATPALLQEMMEVGVVSKLCFLLQVEYSGEREKERARAILSLHARIWKKSTCLPPQFLSSCPSS</sequence>
<comment type="function">
    <text evidence="5">Functions as an E3 ubiquitin ligase.</text>
</comment>
<gene>
    <name evidence="7" type="primary">PUB23</name>
    <name evidence="7" type="ORF">KSP39_PZI017981</name>
</gene>
<evidence type="ECO:0000256" key="2">
    <source>
        <dbReference type="ARBA" id="ARBA00004906"/>
    </source>
</evidence>
<dbReference type="InterPro" id="IPR045210">
    <property type="entry name" value="RING-Ubox_PUB"/>
</dbReference>
<feature type="domain" description="U-box" evidence="6">
    <location>
        <begin position="5"/>
        <end position="82"/>
    </location>
</feature>
<dbReference type="EC" id="2.3.2.27" evidence="5"/>
<dbReference type="InterPro" id="IPR016024">
    <property type="entry name" value="ARM-type_fold"/>
</dbReference>
<dbReference type="InterPro" id="IPR013083">
    <property type="entry name" value="Znf_RING/FYVE/PHD"/>
</dbReference>
<evidence type="ECO:0000256" key="4">
    <source>
        <dbReference type="ARBA" id="ARBA00022786"/>
    </source>
</evidence>
<dbReference type="Pfam" id="PF25598">
    <property type="entry name" value="ARM_PUB"/>
    <property type="match status" value="1"/>
</dbReference>
<proteinExistence type="predicted"/>
<dbReference type="InterPro" id="IPR011989">
    <property type="entry name" value="ARM-like"/>
</dbReference>
<evidence type="ECO:0000313" key="8">
    <source>
        <dbReference type="Proteomes" id="UP001418222"/>
    </source>
</evidence>
<dbReference type="InterPro" id="IPR045185">
    <property type="entry name" value="PUB22/23/24-like"/>
</dbReference>
<name>A0AAP0B4N9_9ASPA</name>
<dbReference type="AlphaFoldDB" id="A0AAP0B4N9"/>
<dbReference type="SUPFAM" id="SSF48371">
    <property type="entry name" value="ARM repeat"/>
    <property type="match status" value="1"/>
</dbReference>
<dbReference type="GO" id="GO:0016567">
    <property type="term" value="P:protein ubiquitination"/>
    <property type="evidence" value="ECO:0007669"/>
    <property type="project" value="UniProtKB-UniRule"/>
</dbReference>
<comment type="pathway">
    <text evidence="2 5">Protein modification; protein ubiquitination.</text>
</comment>
<dbReference type="Proteomes" id="UP001418222">
    <property type="component" value="Unassembled WGS sequence"/>
</dbReference>
<comment type="caution">
    <text evidence="7">The sequence shown here is derived from an EMBL/GenBank/DDBJ whole genome shotgun (WGS) entry which is preliminary data.</text>
</comment>
<dbReference type="GO" id="GO:0061630">
    <property type="term" value="F:ubiquitin protein ligase activity"/>
    <property type="evidence" value="ECO:0007669"/>
    <property type="project" value="UniProtKB-UniRule"/>
</dbReference>
<dbReference type="Pfam" id="PF04564">
    <property type="entry name" value="U-box"/>
    <property type="match status" value="1"/>
</dbReference>
<protein>
    <recommendedName>
        <fullName evidence="5 6">U-box domain-containing protein</fullName>
        <ecNumber evidence="5">2.3.2.27</ecNumber>
    </recommendedName>
    <alternativeName>
        <fullName evidence="5">RING-type E3 ubiquitin transferase PUB</fullName>
    </alternativeName>
</protein>
<reference evidence="7 8" key="1">
    <citation type="journal article" date="2022" name="Nat. Plants">
        <title>Genomes of leafy and leafless Platanthera orchids illuminate the evolution of mycoheterotrophy.</title>
        <authorList>
            <person name="Li M.H."/>
            <person name="Liu K.W."/>
            <person name="Li Z."/>
            <person name="Lu H.C."/>
            <person name="Ye Q.L."/>
            <person name="Zhang D."/>
            <person name="Wang J.Y."/>
            <person name="Li Y.F."/>
            <person name="Zhong Z.M."/>
            <person name="Liu X."/>
            <person name="Yu X."/>
            <person name="Liu D.K."/>
            <person name="Tu X.D."/>
            <person name="Liu B."/>
            <person name="Hao Y."/>
            <person name="Liao X.Y."/>
            <person name="Jiang Y.T."/>
            <person name="Sun W.H."/>
            <person name="Chen J."/>
            <person name="Chen Y.Q."/>
            <person name="Ai Y."/>
            <person name="Zhai J.W."/>
            <person name="Wu S.S."/>
            <person name="Zhou Z."/>
            <person name="Hsiao Y.Y."/>
            <person name="Wu W.L."/>
            <person name="Chen Y.Y."/>
            <person name="Lin Y.F."/>
            <person name="Hsu J.L."/>
            <person name="Li C.Y."/>
            <person name="Wang Z.W."/>
            <person name="Zhao X."/>
            <person name="Zhong W.Y."/>
            <person name="Ma X.K."/>
            <person name="Ma L."/>
            <person name="Huang J."/>
            <person name="Chen G.Z."/>
            <person name="Huang M.Z."/>
            <person name="Huang L."/>
            <person name="Peng D.H."/>
            <person name="Luo Y.B."/>
            <person name="Zou S.Q."/>
            <person name="Chen S.P."/>
            <person name="Lan S."/>
            <person name="Tsai W.C."/>
            <person name="Van de Peer Y."/>
            <person name="Liu Z.J."/>
        </authorList>
    </citation>
    <scope>NUCLEOTIDE SEQUENCE [LARGE SCALE GENOMIC DNA]</scope>
    <source>
        <strain evidence="7">Lor287</strain>
    </source>
</reference>
<dbReference type="SMART" id="SM00504">
    <property type="entry name" value="Ubox"/>
    <property type="match status" value="1"/>
</dbReference>
<dbReference type="PANTHER" id="PTHR22849:SF132">
    <property type="entry name" value="E3 UBIQUITIN-PROTEIN LIGASE PUB23"/>
    <property type="match status" value="1"/>
</dbReference>
<comment type="catalytic activity">
    <reaction evidence="1 5">
        <text>S-ubiquitinyl-[E2 ubiquitin-conjugating enzyme]-L-cysteine + [acceptor protein]-L-lysine = [E2 ubiquitin-conjugating enzyme]-L-cysteine + N(6)-ubiquitinyl-[acceptor protein]-L-lysine.</text>
        <dbReference type="EC" id="2.3.2.27"/>
    </reaction>
</comment>
<dbReference type="Gene3D" id="1.25.10.10">
    <property type="entry name" value="Leucine-rich Repeat Variant"/>
    <property type="match status" value="1"/>
</dbReference>
<keyword evidence="8" id="KW-1185">Reference proteome</keyword>
<keyword evidence="3 5" id="KW-0808">Transferase</keyword>
<evidence type="ECO:0000256" key="1">
    <source>
        <dbReference type="ARBA" id="ARBA00000900"/>
    </source>
</evidence>
<dbReference type="Gene3D" id="3.30.40.10">
    <property type="entry name" value="Zinc/RING finger domain, C3HC4 (zinc finger)"/>
    <property type="match status" value="1"/>
</dbReference>
<dbReference type="SUPFAM" id="SSF57850">
    <property type="entry name" value="RING/U-box"/>
    <property type="match status" value="1"/>
</dbReference>
<dbReference type="InterPro" id="IPR058678">
    <property type="entry name" value="ARM_PUB"/>
</dbReference>
<evidence type="ECO:0000256" key="3">
    <source>
        <dbReference type="ARBA" id="ARBA00022679"/>
    </source>
</evidence>
<keyword evidence="4 5" id="KW-0833">Ubl conjugation pathway</keyword>
<evidence type="ECO:0000259" key="6">
    <source>
        <dbReference type="PROSITE" id="PS51698"/>
    </source>
</evidence>
<evidence type="ECO:0000256" key="5">
    <source>
        <dbReference type="RuleBase" id="RU369093"/>
    </source>
</evidence>
<dbReference type="PANTHER" id="PTHR22849">
    <property type="entry name" value="WDSAM1 PROTEIN"/>
    <property type="match status" value="1"/>
</dbReference>
<dbReference type="CDD" id="cd16664">
    <property type="entry name" value="RING-Ubox_PUB"/>
    <property type="match status" value="1"/>
</dbReference>
<dbReference type="PROSITE" id="PS51698">
    <property type="entry name" value="U_BOX"/>
    <property type="match status" value="1"/>
</dbReference>